<sequence>MRSADFAVLGACPILVCRWPPPRARVPDQIVSTPVPRAGCPVASKSADVRPKITLACTECKERNYITKKNRRNNPDRMELSKYCRRDGRHTLHRETR</sequence>
<name>A0A5P8FRK7_9MICO</name>
<dbReference type="HAMAP" id="MF_00294">
    <property type="entry name" value="Ribosomal_bL33"/>
    <property type="match status" value="1"/>
</dbReference>
<dbReference type="NCBIfam" id="TIGR01023">
    <property type="entry name" value="rpmG_bact"/>
    <property type="match status" value="1"/>
</dbReference>
<reference evidence="6 7" key="1">
    <citation type="submission" date="2019-09" db="EMBL/GenBank/DDBJ databases">
        <title>Complete Genome Sequence of Janibacter melonis M714 with both human health impact and industrial applications.</title>
        <authorList>
            <person name="Jin M."/>
            <person name="Zhao Q.R."/>
        </authorList>
    </citation>
    <scope>NUCLEOTIDE SEQUENCE [LARGE SCALE GENOMIC DNA]</scope>
    <source>
        <strain evidence="6 7">M714</strain>
    </source>
</reference>
<keyword evidence="3 5" id="KW-0687">Ribonucleoprotein</keyword>
<dbReference type="GO" id="GO:0005737">
    <property type="term" value="C:cytoplasm"/>
    <property type="evidence" value="ECO:0007669"/>
    <property type="project" value="UniProtKB-ARBA"/>
</dbReference>
<dbReference type="InterPro" id="IPR038584">
    <property type="entry name" value="Ribosomal_bL33_sf"/>
</dbReference>
<dbReference type="GO" id="GO:0006412">
    <property type="term" value="P:translation"/>
    <property type="evidence" value="ECO:0007669"/>
    <property type="project" value="UniProtKB-UniRule"/>
</dbReference>
<dbReference type="GO" id="GO:0003735">
    <property type="term" value="F:structural constituent of ribosome"/>
    <property type="evidence" value="ECO:0007669"/>
    <property type="project" value="InterPro"/>
</dbReference>
<evidence type="ECO:0000313" key="7">
    <source>
        <dbReference type="Proteomes" id="UP000271708"/>
    </source>
</evidence>
<gene>
    <name evidence="5 6" type="primary">rpmG</name>
    <name evidence="6" type="ORF">EEW87_012025</name>
</gene>
<dbReference type="Proteomes" id="UP000271708">
    <property type="component" value="Chromosome"/>
</dbReference>
<accession>A0A5P8FRK7</accession>
<protein>
    <recommendedName>
        <fullName evidence="4 5">Large ribosomal subunit protein bL33</fullName>
    </recommendedName>
</protein>
<dbReference type="KEGG" id="jme:EEW87_012025"/>
<dbReference type="PROSITE" id="PS00582">
    <property type="entry name" value="RIBOSOMAL_L33"/>
    <property type="match status" value="1"/>
</dbReference>
<evidence type="ECO:0000256" key="4">
    <source>
        <dbReference type="ARBA" id="ARBA00035176"/>
    </source>
</evidence>
<dbReference type="InterPro" id="IPR001705">
    <property type="entry name" value="Ribosomal_bL33"/>
</dbReference>
<dbReference type="AlphaFoldDB" id="A0A5P8FRK7"/>
<dbReference type="EMBL" id="CP044548">
    <property type="protein sequence ID" value="QFQ31760.2"/>
    <property type="molecule type" value="Genomic_DNA"/>
</dbReference>
<evidence type="ECO:0000256" key="1">
    <source>
        <dbReference type="ARBA" id="ARBA00007596"/>
    </source>
</evidence>
<dbReference type="PANTHER" id="PTHR43168:SF2">
    <property type="entry name" value="LARGE RIBOSOMAL SUBUNIT PROTEIN BL33C"/>
    <property type="match status" value="1"/>
</dbReference>
<dbReference type="GO" id="GO:1990904">
    <property type="term" value="C:ribonucleoprotein complex"/>
    <property type="evidence" value="ECO:0007669"/>
    <property type="project" value="UniProtKB-KW"/>
</dbReference>
<dbReference type="Gene3D" id="2.20.28.120">
    <property type="entry name" value="Ribosomal protein L33"/>
    <property type="match status" value="1"/>
</dbReference>
<proteinExistence type="inferred from homology"/>
<dbReference type="InterPro" id="IPR018264">
    <property type="entry name" value="Ribosomal_bL33_CS"/>
</dbReference>
<dbReference type="PANTHER" id="PTHR43168">
    <property type="entry name" value="50S RIBOSOMAL PROTEIN L33, CHLOROPLASTIC"/>
    <property type="match status" value="1"/>
</dbReference>
<dbReference type="GO" id="GO:0005840">
    <property type="term" value="C:ribosome"/>
    <property type="evidence" value="ECO:0007669"/>
    <property type="project" value="UniProtKB-KW"/>
</dbReference>
<dbReference type="NCBIfam" id="NF001764">
    <property type="entry name" value="PRK00504.1"/>
    <property type="match status" value="1"/>
</dbReference>
<evidence type="ECO:0000256" key="2">
    <source>
        <dbReference type="ARBA" id="ARBA00022980"/>
    </source>
</evidence>
<dbReference type="Pfam" id="PF00471">
    <property type="entry name" value="Ribosomal_L33"/>
    <property type="match status" value="1"/>
</dbReference>
<keyword evidence="2 5" id="KW-0689">Ribosomal protein</keyword>
<evidence type="ECO:0000256" key="5">
    <source>
        <dbReference type="HAMAP-Rule" id="MF_00294"/>
    </source>
</evidence>
<dbReference type="SUPFAM" id="SSF57829">
    <property type="entry name" value="Zn-binding ribosomal proteins"/>
    <property type="match status" value="1"/>
</dbReference>
<dbReference type="InterPro" id="IPR011332">
    <property type="entry name" value="Ribosomal_zn-bd"/>
</dbReference>
<evidence type="ECO:0000256" key="3">
    <source>
        <dbReference type="ARBA" id="ARBA00023274"/>
    </source>
</evidence>
<organism evidence="6 7">
    <name type="scientific">Janibacter melonis</name>
    <dbReference type="NCBI Taxonomy" id="262209"/>
    <lineage>
        <taxon>Bacteria</taxon>
        <taxon>Bacillati</taxon>
        <taxon>Actinomycetota</taxon>
        <taxon>Actinomycetes</taxon>
        <taxon>Micrococcales</taxon>
        <taxon>Intrasporangiaceae</taxon>
        <taxon>Janibacter</taxon>
    </lineage>
</organism>
<comment type="similarity">
    <text evidence="1 5">Belongs to the bacterial ribosomal protein bL33 family.</text>
</comment>
<evidence type="ECO:0000313" key="6">
    <source>
        <dbReference type="EMBL" id="QFQ31760.2"/>
    </source>
</evidence>
<dbReference type="NCBIfam" id="NF001860">
    <property type="entry name" value="PRK00595.1"/>
    <property type="match status" value="1"/>
</dbReference>